<sequence>MQSLHTNIFFKAQVFYLCISLCLLVFLIKIFNLFCIKKILISNFLFKIFLGLFFLFFIYIKIEDYFFIVSYFIYIAIISNFIFDDAKVKYLTKILFIILFWSLLFNAIDDLFIDTDIDYNLEKYLTYSFFLAYYTESFDALDFKEIINDLIKKIESLNLSKKSILDQNGGSGGGPDDPDPKILLDLLNDKNEEGEEFDTIKQVIEKHKFIFINNTVHTLCNMSFSSPEFHEKFFTIENNNLIYEGETFNIPDLNHKIEKHNENLPEWDIKNIKKEWCVNKGNFPDIYTYINGGFTKYSPVKEILPNYFLVKQYFSLNFFSLEFNTLLLTKLWLENNSLNINNDLAKNSNDYWLNRQVLMAFNLESLYNIMDEDALKIVKTKIWNPLNNKVYENEVLENILYVGLKILEHHWTITYLKDHYSFDSLKNLTEQKEIIDFYNKLYFNLKKEVYNKNKKEYNLYKEIWKERYTKNHHFPRFLEIDYIKTPLTEETFIKTPSLLEKEWKEKLNGKFKFKSKLKLKIPKFKKPKIKFLFNKFKSK</sequence>
<keyword evidence="1" id="KW-0472">Membrane</keyword>
<protein>
    <submittedName>
        <fullName evidence="3">Uncharacterized protein</fullName>
    </submittedName>
</protein>
<dbReference type="GeneID" id="39703265"/>
<reference evidence="3" key="2">
    <citation type="journal article" date="2019" name="Environ. Microbiol.">
        <title>The complete mitochondrial genome of the Chan-hua fungus Isaria cicadae: a tale of intron evolution in Cordycipitaceae.</title>
        <authorList>
            <person name="Fan W.W."/>
            <person name="Zhang S."/>
            <person name="Zhang Y.J."/>
        </authorList>
    </citation>
    <scope>NUCLEOTIDE SEQUENCE</scope>
    <source>
        <strain evidence="3">ARSEF 11726</strain>
        <strain evidence="2">CCAD02</strain>
    </source>
</reference>
<evidence type="ECO:0000313" key="3">
    <source>
        <dbReference type="EMBL" id="QBG64921.1"/>
    </source>
</evidence>
<dbReference type="AlphaFoldDB" id="A0A481S1Q6"/>
<feature type="transmembrane region" description="Helical" evidence="1">
    <location>
        <begin position="12"/>
        <end position="32"/>
    </location>
</feature>
<keyword evidence="1" id="KW-1133">Transmembrane helix</keyword>
<dbReference type="RefSeq" id="YP_009577894.1">
    <property type="nucleotide sequence ID" value="NC_041489.1"/>
</dbReference>
<dbReference type="EMBL" id="MK110677">
    <property type="protein sequence ID" value="QBG64921.1"/>
    <property type="molecule type" value="Genomic_DNA"/>
</dbReference>
<keyword evidence="1" id="KW-0812">Transmembrane</keyword>
<dbReference type="EMBL" id="MH922223">
    <property type="protein sequence ID" value="QBG64882.1"/>
    <property type="molecule type" value="Genomic_DNA"/>
</dbReference>
<name>A0A481S1Q6_9HYPO</name>
<geneLocation type="mitochondrion" evidence="3"/>
<keyword evidence="3" id="KW-0496">Mitochondrion</keyword>
<evidence type="ECO:0000256" key="1">
    <source>
        <dbReference type="SAM" id="Phobius"/>
    </source>
</evidence>
<gene>
    <name evidence="3" type="primary">orf539</name>
</gene>
<reference evidence="3" key="1">
    <citation type="submission" date="2018-10" db="EMBL/GenBank/DDBJ databases">
        <authorList>
            <person name="Zhang Y.-J."/>
        </authorList>
    </citation>
    <scope>NUCLEOTIDE SEQUENCE</scope>
    <source>
        <strain evidence="3">ARSEF 11726</strain>
        <strain evidence="2">CCAD02</strain>
    </source>
</reference>
<organism evidence="3">
    <name type="scientific">Cordyceps cicadae</name>
    <dbReference type="NCBI Taxonomy" id="218633"/>
    <lineage>
        <taxon>Eukaryota</taxon>
        <taxon>Fungi</taxon>
        <taxon>Dikarya</taxon>
        <taxon>Ascomycota</taxon>
        <taxon>Pezizomycotina</taxon>
        <taxon>Sordariomycetes</taxon>
        <taxon>Hypocreomycetidae</taxon>
        <taxon>Hypocreales</taxon>
        <taxon>Cordycipitaceae</taxon>
        <taxon>Cordyceps</taxon>
    </lineage>
</organism>
<feature type="transmembrane region" description="Helical" evidence="1">
    <location>
        <begin position="65"/>
        <end position="83"/>
    </location>
</feature>
<feature type="transmembrane region" description="Helical" evidence="1">
    <location>
        <begin position="39"/>
        <end position="59"/>
    </location>
</feature>
<proteinExistence type="predicted"/>
<evidence type="ECO:0000313" key="2">
    <source>
        <dbReference type="EMBL" id="QBG64882.1"/>
    </source>
</evidence>
<feature type="transmembrane region" description="Helical" evidence="1">
    <location>
        <begin position="90"/>
        <end position="108"/>
    </location>
</feature>
<accession>A0A481S1Q6</accession>